<evidence type="ECO:0000313" key="5">
    <source>
        <dbReference type="RefSeq" id="XP_035682591.1"/>
    </source>
</evidence>
<evidence type="ECO:0000313" key="3">
    <source>
        <dbReference type="EMBL" id="EEN67156.1"/>
    </source>
</evidence>
<feature type="coiled-coil region" evidence="1">
    <location>
        <begin position="31"/>
        <end position="79"/>
    </location>
</feature>
<proteinExistence type="predicted"/>
<organism>
    <name type="scientific">Branchiostoma floridae</name>
    <name type="common">Florida lancelet</name>
    <name type="synonym">Amphioxus</name>
    <dbReference type="NCBI Taxonomy" id="7739"/>
    <lineage>
        <taxon>Eukaryota</taxon>
        <taxon>Metazoa</taxon>
        <taxon>Chordata</taxon>
        <taxon>Cephalochordata</taxon>
        <taxon>Leptocardii</taxon>
        <taxon>Amphioxiformes</taxon>
        <taxon>Branchiostomatidae</taxon>
        <taxon>Branchiostoma</taxon>
    </lineage>
</organism>
<dbReference type="OMA" id="RCAKGCE"/>
<gene>
    <name evidence="5" type="primary">LOC118419996</name>
    <name evidence="3" type="ORF">BRAFLDRAFT_88455</name>
</gene>
<name>C3XWP6_BRAFL</name>
<evidence type="ECO:0000256" key="2">
    <source>
        <dbReference type="SAM" id="SignalP"/>
    </source>
</evidence>
<dbReference type="AlphaFoldDB" id="C3XWP6"/>
<keyword evidence="4" id="KW-1185">Reference proteome</keyword>
<dbReference type="RefSeq" id="XP_035682591.1">
    <property type="nucleotide sequence ID" value="XM_035826698.1"/>
</dbReference>
<feature type="chain" id="PRO_5044729122" evidence="2">
    <location>
        <begin position="19"/>
        <end position="100"/>
    </location>
</feature>
<protein>
    <submittedName>
        <fullName evidence="5">Uncharacterized protein LOC118419996</fullName>
    </submittedName>
</protein>
<evidence type="ECO:0000256" key="1">
    <source>
        <dbReference type="SAM" id="Coils"/>
    </source>
</evidence>
<dbReference type="Proteomes" id="UP000001554">
    <property type="component" value="Chromosome 7"/>
</dbReference>
<dbReference type="GeneID" id="118419996"/>
<reference evidence="4" key="2">
    <citation type="journal article" date="2020" name="Nat. Ecol. Evol.">
        <title>Deeply conserved synteny resolves early events in vertebrate evolution.</title>
        <authorList>
            <person name="Simakov O."/>
            <person name="Marletaz F."/>
            <person name="Yue J.X."/>
            <person name="O'Connell B."/>
            <person name="Jenkins J."/>
            <person name="Brandt A."/>
            <person name="Calef R."/>
            <person name="Tung C.H."/>
            <person name="Huang T.K."/>
            <person name="Schmutz J."/>
            <person name="Satoh N."/>
            <person name="Yu J.K."/>
            <person name="Putnam N.H."/>
            <person name="Green R.E."/>
            <person name="Rokhsar D.S."/>
        </authorList>
    </citation>
    <scope>NUCLEOTIDE SEQUENCE [LARGE SCALE GENOMIC DNA]</scope>
    <source>
        <strain evidence="4">S238N-H82</strain>
    </source>
</reference>
<dbReference type="InParanoid" id="C3XWP6"/>
<dbReference type="EMBL" id="GG666471">
    <property type="protein sequence ID" value="EEN67156.1"/>
    <property type="molecule type" value="Genomic_DNA"/>
</dbReference>
<keyword evidence="2" id="KW-0732">Signal</keyword>
<keyword evidence="1" id="KW-0175">Coiled coil</keyword>
<evidence type="ECO:0000313" key="4">
    <source>
        <dbReference type="Proteomes" id="UP000001554"/>
    </source>
</evidence>
<sequence length="100" mass="11303">MKISMCLVLLGCLALAAAFPAPREEGLQGLLTEIEDLVAGIEEQLEMEKRDQPDEDEDLEAEAEDLRELELKKRSVQEYVNCLNYCKDTRCAKGCEVLLR</sequence>
<reference evidence="3" key="1">
    <citation type="journal article" date="2008" name="Nature">
        <title>The amphioxus genome and the evolution of the chordate karyotype.</title>
        <authorList>
            <consortium name="US DOE Joint Genome Institute (JGI-PGF)"/>
            <person name="Putnam N.H."/>
            <person name="Butts T."/>
            <person name="Ferrier D.E.K."/>
            <person name="Furlong R.F."/>
            <person name="Hellsten U."/>
            <person name="Kawashima T."/>
            <person name="Robinson-Rechavi M."/>
            <person name="Shoguchi E."/>
            <person name="Terry A."/>
            <person name="Yu J.-K."/>
            <person name="Benito-Gutierrez E.L."/>
            <person name="Dubchak I."/>
            <person name="Garcia-Fernandez J."/>
            <person name="Gibson-Brown J.J."/>
            <person name="Grigoriev I.V."/>
            <person name="Horton A.C."/>
            <person name="de Jong P.J."/>
            <person name="Jurka J."/>
            <person name="Kapitonov V.V."/>
            <person name="Kohara Y."/>
            <person name="Kuroki Y."/>
            <person name="Lindquist E."/>
            <person name="Lucas S."/>
            <person name="Osoegawa K."/>
            <person name="Pennacchio L.A."/>
            <person name="Salamov A.A."/>
            <person name="Satou Y."/>
            <person name="Sauka-Spengler T."/>
            <person name="Schmutz J."/>
            <person name="Shin-I T."/>
            <person name="Toyoda A."/>
            <person name="Bronner-Fraser M."/>
            <person name="Fujiyama A."/>
            <person name="Holland L.Z."/>
            <person name="Holland P.W.H."/>
            <person name="Satoh N."/>
            <person name="Rokhsar D.S."/>
        </authorList>
    </citation>
    <scope>NUCLEOTIDE SEQUENCE [LARGE SCALE GENOMIC DNA]</scope>
    <source>
        <strain evidence="3">S238N-H82</strain>
        <tissue evidence="3">Testes</tissue>
    </source>
</reference>
<accession>C3XWP6</accession>
<feature type="signal peptide" evidence="2">
    <location>
        <begin position="1"/>
        <end position="18"/>
    </location>
</feature>
<dbReference type="OrthoDB" id="10131987at2759"/>
<reference evidence="5" key="3">
    <citation type="submission" date="2025-04" db="UniProtKB">
        <authorList>
            <consortium name="RefSeq"/>
        </authorList>
    </citation>
    <scope>IDENTIFICATION</scope>
    <source>
        <strain evidence="5">S238N-H82</strain>
        <tissue evidence="5">Testes</tissue>
    </source>
</reference>
<dbReference type="KEGG" id="bfo:118419996"/>